<dbReference type="Pfam" id="PF18944">
    <property type="entry name" value="DUF5691"/>
    <property type="match status" value="1"/>
</dbReference>
<sequence>MELWNDLTRTALLGTERGTRTWDAPDALGTVLSRLQAQEADAPVHLLRCSAVVGNFAQAGRLPARLASAPPLPVEPDPRPPLGSARHLRLMLQDDRLKTLLPEWLALLAEHGLRAPESSIPTLLGLASRSPDLRRAIMTVIGSKGLWLAGQSSEWEPLLNVADRGRLDAALWETGTPEQRLAYLAQTRREDPAQAVELLAAVWSQEGARERRKLLGVLSDAPGSTDVAFLESALADRSKDVRGDAAGLLARIPGSTVRTRAVELLDGWLGFESKTGLMGTLKGRKGQLSVTLPEDWDSAWTTLGIHEKPPKGMGRKAWWLEQLLGLVDPDHWIERWQLSAPEILRMVEGHEWQGTLLAGWRRATRHFSNGAWARVLIAGTVDSDSDAALWAILSPSEQEDALAQSLDTPSKGEPFARAFDRLGHLQHRWSPSFSSVVLQACLTLFRDQTPDANYARYAILRQVAAHLDPGGYRLVEQGFEPHLQASSAWQKIATEMLDTLRFRNDMIQAIESARTGSVRIESDQRGTP</sequence>
<reference evidence="2" key="1">
    <citation type="journal article" date="2019" name="Int. J. Syst. Evol. Microbiol.">
        <title>The Global Catalogue of Microorganisms (GCM) 10K type strain sequencing project: providing services to taxonomists for standard genome sequencing and annotation.</title>
        <authorList>
            <consortium name="The Broad Institute Genomics Platform"/>
            <consortium name="The Broad Institute Genome Sequencing Center for Infectious Disease"/>
            <person name="Wu L."/>
            <person name="Ma J."/>
        </authorList>
    </citation>
    <scope>NUCLEOTIDE SEQUENCE [LARGE SCALE GENOMIC DNA]</scope>
    <source>
        <strain evidence="2">KACC 12597</strain>
    </source>
</reference>
<proteinExistence type="predicted"/>
<name>A0ABW4Y967_9GAMM</name>
<dbReference type="EMBL" id="JBHUHX010000032">
    <property type="protein sequence ID" value="MFD2112647.1"/>
    <property type="molecule type" value="Genomic_DNA"/>
</dbReference>
<dbReference type="Proteomes" id="UP001597337">
    <property type="component" value="Unassembled WGS sequence"/>
</dbReference>
<dbReference type="RefSeq" id="WP_386027220.1">
    <property type="nucleotide sequence ID" value="NZ_JBHUHX010000032.1"/>
</dbReference>
<gene>
    <name evidence="1" type="ORF">ACFSJC_12420</name>
</gene>
<keyword evidence="2" id="KW-1185">Reference proteome</keyword>
<accession>A0ABW4Y967</accession>
<evidence type="ECO:0000313" key="1">
    <source>
        <dbReference type="EMBL" id="MFD2112647.1"/>
    </source>
</evidence>
<dbReference type="InterPro" id="IPR043746">
    <property type="entry name" value="DUF5691"/>
</dbReference>
<comment type="caution">
    <text evidence="1">The sequence shown here is derived from an EMBL/GenBank/DDBJ whole genome shotgun (WGS) entry which is preliminary data.</text>
</comment>
<evidence type="ECO:0000313" key="2">
    <source>
        <dbReference type="Proteomes" id="UP001597337"/>
    </source>
</evidence>
<protein>
    <submittedName>
        <fullName evidence="1">DUF5691 domain-containing protein</fullName>
    </submittedName>
</protein>
<organism evidence="1 2">
    <name type="scientific">Thiorhodococcus fuscus</name>
    <dbReference type="NCBI Taxonomy" id="527200"/>
    <lineage>
        <taxon>Bacteria</taxon>
        <taxon>Pseudomonadati</taxon>
        <taxon>Pseudomonadota</taxon>
        <taxon>Gammaproteobacteria</taxon>
        <taxon>Chromatiales</taxon>
        <taxon>Chromatiaceae</taxon>
        <taxon>Thiorhodococcus</taxon>
    </lineage>
</organism>